<protein>
    <recommendedName>
        <fullName evidence="3">2-hydroxyacyl-CoA dehydratase</fullName>
    </recommendedName>
</protein>
<dbReference type="EMBL" id="CP024621">
    <property type="protein sequence ID" value="QHD49592.1"/>
    <property type="molecule type" value="Genomic_DNA"/>
</dbReference>
<proteinExistence type="predicted"/>
<dbReference type="RefSeq" id="WP_159341918.1">
    <property type="nucleotide sequence ID" value="NZ_CP024621.1"/>
</dbReference>
<gene>
    <name evidence="1" type="ORF">CTT34_07760</name>
</gene>
<accession>A0A857GK00</accession>
<dbReference type="InterPro" id="IPR012347">
    <property type="entry name" value="Ferritin-like"/>
</dbReference>
<dbReference type="Proteomes" id="UP000463949">
    <property type="component" value="Chromosome"/>
</dbReference>
<sequence length="154" mass="17454">MRYNQVKDLIEWAAGYHARMARQYSDAASQAEHERLAMALNYLADSELKMKTGLEALFHDGTDHREVLDTWFDDSGDFPQPPELDALAEQSVAGSIDELTETAVEAHRKLQSLYEHRASRAKIEPEETFFNALAQGHNAEARKLVASMQEFDDL</sequence>
<evidence type="ECO:0000313" key="1">
    <source>
        <dbReference type="EMBL" id="QHD49592.1"/>
    </source>
</evidence>
<dbReference type="AlphaFoldDB" id="A0A857GK00"/>
<evidence type="ECO:0008006" key="3">
    <source>
        <dbReference type="Google" id="ProtNLM"/>
    </source>
</evidence>
<dbReference type="KEGG" id="hmd:CTT34_07760"/>
<evidence type="ECO:0000313" key="2">
    <source>
        <dbReference type="Proteomes" id="UP000463949"/>
    </source>
</evidence>
<organism evidence="1 2">
    <name type="scientific">Vreelandella aquamarina</name>
    <dbReference type="NCBI Taxonomy" id="77097"/>
    <lineage>
        <taxon>Bacteria</taxon>
        <taxon>Pseudomonadati</taxon>
        <taxon>Pseudomonadota</taxon>
        <taxon>Gammaproteobacteria</taxon>
        <taxon>Oceanospirillales</taxon>
        <taxon>Halomonadaceae</taxon>
        <taxon>Vreelandella</taxon>
    </lineage>
</organism>
<dbReference type="OrthoDB" id="278693at2"/>
<name>A0A857GK00_9GAMM</name>
<reference evidence="1 2" key="1">
    <citation type="submission" date="2017-10" db="EMBL/GenBank/DDBJ databases">
        <title>Coral associated bacteria.</title>
        <authorList>
            <person name="Wang X."/>
        </authorList>
    </citation>
    <scope>NUCLEOTIDE SEQUENCE [LARGE SCALE GENOMIC DNA]</scope>
    <source>
        <strain evidence="1 2">SCSIO 43005</strain>
    </source>
</reference>
<dbReference type="Gene3D" id="1.20.1260.10">
    <property type="match status" value="1"/>
</dbReference>